<dbReference type="PANTHER" id="PTHR12317">
    <property type="entry name" value="DIACYLGLYCEROL O-ACYLTRANSFERASE"/>
    <property type="match status" value="1"/>
</dbReference>
<dbReference type="STRING" id="105785.A0A2J7PVK2"/>
<keyword evidence="13" id="KW-1185">Reference proteome</keyword>
<dbReference type="GO" id="GO:0005789">
    <property type="term" value="C:endoplasmic reticulum membrane"/>
    <property type="evidence" value="ECO:0007669"/>
    <property type="project" value="UniProtKB-SubCell"/>
</dbReference>
<dbReference type="Proteomes" id="UP000235965">
    <property type="component" value="Unassembled WGS sequence"/>
</dbReference>
<evidence type="ECO:0000313" key="12">
    <source>
        <dbReference type="EMBL" id="PNF20359.1"/>
    </source>
</evidence>
<dbReference type="GO" id="GO:0019432">
    <property type="term" value="P:triglyceride biosynthetic process"/>
    <property type="evidence" value="ECO:0007669"/>
    <property type="project" value="TreeGrafter"/>
</dbReference>
<dbReference type="InterPro" id="IPR007130">
    <property type="entry name" value="DAGAT"/>
</dbReference>
<evidence type="ECO:0000256" key="10">
    <source>
        <dbReference type="ARBA" id="ARBA00023315"/>
    </source>
</evidence>
<dbReference type="PANTHER" id="PTHR12317:SF79">
    <property type="entry name" value="ACYLTRANSFERASE"/>
    <property type="match status" value="1"/>
</dbReference>
<proteinExistence type="inferred from homology"/>
<organism evidence="12 13">
    <name type="scientific">Cryptotermes secundus</name>
    <dbReference type="NCBI Taxonomy" id="105785"/>
    <lineage>
        <taxon>Eukaryota</taxon>
        <taxon>Metazoa</taxon>
        <taxon>Ecdysozoa</taxon>
        <taxon>Arthropoda</taxon>
        <taxon>Hexapoda</taxon>
        <taxon>Insecta</taxon>
        <taxon>Pterygota</taxon>
        <taxon>Neoptera</taxon>
        <taxon>Polyneoptera</taxon>
        <taxon>Dictyoptera</taxon>
        <taxon>Blattodea</taxon>
        <taxon>Blattoidea</taxon>
        <taxon>Termitoidae</taxon>
        <taxon>Kalotermitidae</taxon>
        <taxon>Cryptotermitinae</taxon>
        <taxon>Cryptotermes</taxon>
    </lineage>
</organism>
<comment type="similarity">
    <text evidence="2 11">Belongs to the diacylglycerol acyltransferase family.</text>
</comment>
<protein>
    <recommendedName>
        <fullName evidence="11">Acyltransferase</fullName>
        <ecNumber evidence="11">2.3.1.-</ecNumber>
    </recommendedName>
</protein>
<accession>A0A2J7PVK2</accession>
<comment type="caution">
    <text evidence="11">Lacks conserved residue(s) required for the propagation of feature annotation.</text>
</comment>
<gene>
    <name evidence="12" type="primary">mogat2-a</name>
    <name evidence="12" type="ORF">B7P43_G12830</name>
</gene>
<name>A0A2J7PVK2_9NEOP</name>
<evidence type="ECO:0000256" key="9">
    <source>
        <dbReference type="ARBA" id="ARBA00023136"/>
    </source>
</evidence>
<evidence type="ECO:0000256" key="8">
    <source>
        <dbReference type="ARBA" id="ARBA00023098"/>
    </source>
</evidence>
<keyword evidence="8" id="KW-0443">Lipid metabolism</keyword>
<evidence type="ECO:0000256" key="3">
    <source>
        <dbReference type="ARBA" id="ARBA00022516"/>
    </source>
</evidence>
<evidence type="ECO:0000256" key="6">
    <source>
        <dbReference type="ARBA" id="ARBA00022824"/>
    </source>
</evidence>
<dbReference type="InParanoid" id="A0A2J7PVK2"/>
<sequence>MAEVVMLGVCVCQAHCRMDLFGIKFAPFNTPLDRRLQTLAACAWFVTLGFGPTLCILFMAYVVLLTRYSFMAILYIMWIWYDRDISNKGGRRSDWARRWIWWEYFRDYFPLRLEKTVDLDPTNTYMLCVFPHGVLSTGAFTSFATEANKFSKLFPGLRPYLVTLSGHFIIPFIRELSLALGGCPSSVEGMSYVLSRPGNAVALVVGGASESLECRPGTYRIILKRRKGFVKLALMHGTPLVPVFSFGETDLYDQVHNPEGSWLRWAQEFCRRITGIAPVVPLGRGLFQYSFGIVPRRCPVTTVVGTPIAVEKVPEPTEQQISELHQKFTEELKALFETKKHMYLTNPETTHLMID</sequence>
<evidence type="ECO:0000256" key="4">
    <source>
        <dbReference type="ARBA" id="ARBA00022679"/>
    </source>
</evidence>
<keyword evidence="7 11" id="KW-1133">Transmembrane helix</keyword>
<evidence type="ECO:0000256" key="1">
    <source>
        <dbReference type="ARBA" id="ARBA00004477"/>
    </source>
</evidence>
<feature type="transmembrane region" description="Helical" evidence="11">
    <location>
        <begin position="38"/>
        <end position="59"/>
    </location>
</feature>
<keyword evidence="6 11" id="KW-0256">Endoplasmic reticulum</keyword>
<keyword evidence="4 11" id="KW-0808">Transferase</keyword>
<keyword evidence="10 12" id="KW-0012">Acyltransferase</keyword>
<dbReference type="OrthoDB" id="264532at2759"/>
<keyword evidence="5 11" id="KW-0812">Transmembrane</keyword>
<dbReference type="GO" id="GO:0004144">
    <property type="term" value="F:diacylglycerol O-acyltransferase activity"/>
    <property type="evidence" value="ECO:0007669"/>
    <property type="project" value="TreeGrafter"/>
</dbReference>
<dbReference type="CDD" id="cd07987">
    <property type="entry name" value="LPLAT_MGAT-like"/>
    <property type="match status" value="1"/>
</dbReference>
<evidence type="ECO:0000256" key="5">
    <source>
        <dbReference type="ARBA" id="ARBA00022692"/>
    </source>
</evidence>
<evidence type="ECO:0000256" key="2">
    <source>
        <dbReference type="ARBA" id="ARBA00005420"/>
    </source>
</evidence>
<reference evidence="12 13" key="1">
    <citation type="submission" date="2017-12" db="EMBL/GenBank/DDBJ databases">
        <title>Hemimetabolous genomes reveal molecular basis of termite eusociality.</title>
        <authorList>
            <person name="Harrison M.C."/>
            <person name="Jongepier E."/>
            <person name="Robertson H.M."/>
            <person name="Arning N."/>
            <person name="Bitard-Feildel T."/>
            <person name="Chao H."/>
            <person name="Childers C.P."/>
            <person name="Dinh H."/>
            <person name="Doddapaneni H."/>
            <person name="Dugan S."/>
            <person name="Gowin J."/>
            <person name="Greiner C."/>
            <person name="Han Y."/>
            <person name="Hu H."/>
            <person name="Hughes D.S.T."/>
            <person name="Huylmans A.-K."/>
            <person name="Kemena C."/>
            <person name="Kremer L.P.M."/>
            <person name="Lee S.L."/>
            <person name="Lopez-Ezquerra A."/>
            <person name="Mallet L."/>
            <person name="Monroy-Kuhn J.M."/>
            <person name="Moser A."/>
            <person name="Murali S.C."/>
            <person name="Muzny D.M."/>
            <person name="Otani S."/>
            <person name="Piulachs M.-D."/>
            <person name="Poelchau M."/>
            <person name="Qu J."/>
            <person name="Schaub F."/>
            <person name="Wada-Katsumata A."/>
            <person name="Worley K.C."/>
            <person name="Xie Q."/>
            <person name="Ylla G."/>
            <person name="Poulsen M."/>
            <person name="Gibbs R.A."/>
            <person name="Schal C."/>
            <person name="Richards S."/>
            <person name="Belles X."/>
            <person name="Korb J."/>
            <person name="Bornberg-Bauer E."/>
        </authorList>
    </citation>
    <scope>NUCLEOTIDE SEQUENCE [LARGE SCALE GENOMIC DNA]</scope>
    <source>
        <tissue evidence="12">Whole body</tissue>
    </source>
</reference>
<keyword evidence="9 11" id="KW-0472">Membrane</keyword>
<dbReference type="Pfam" id="PF03982">
    <property type="entry name" value="DAGAT"/>
    <property type="match status" value="1"/>
</dbReference>
<dbReference type="AlphaFoldDB" id="A0A2J7PVK2"/>
<evidence type="ECO:0000256" key="7">
    <source>
        <dbReference type="ARBA" id="ARBA00022989"/>
    </source>
</evidence>
<dbReference type="FunCoup" id="A0A2J7PVK2">
    <property type="interactions" value="110"/>
</dbReference>
<keyword evidence="3" id="KW-0444">Lipid biosynthesis</keyword>
<comment type="subcellular location">
    <subcellularLocation>
        <location evidence="1 11">Endoplasmic reticulum membrane</location>
        <topology evidence="1 11">Multi-pass membrane protein</topology>
    </subcellularLocation>
</comment>
<comment type="caution">
    <text evidence="12">The sequence shown here is derived from an EMBL/GenBank/DDBJ whole genome shotgun (WGS) entry which is preliminary data.</text>
</comment>
<dbReference type="EC" id="2.3.1.-" evidence="11"/>
<evidence type="ECO:0000313" key="13">
    <source>
        <dbReference type="Proteomes" id="UP000235965"/>
    </source>
</evidence>
<evidence type="ECO:0000256" key="11">
    <source>
        <dbReference type="RuleBase" id="RU367023"/>
    </source>
</evidence>
<dbReference type="EMBL" id="NEVH01020956">
    <property type="protein sequence ID" value="PNF20359.1"/>
    <property type="molecule type" value="Genomic_DNA"/>
</dbReference>